<name>A0A6J2T8J3_DROLE</name>
<feature type="compositionally biased region" description="Basic and acidic residues" evidence="1">
    <location>
        <begin position="93"/>
        <end position="106"/>
    </location>
</feature>
<dbReference type="Proteomes" id="UP000504634">
    <property type="component" value="Unplaced"/>
</dbReference>
<reference evidence="3" key="1">
    <citation type="submission" date="2025-08" db="UniProtKB">
        <authorList>
            <consortium name="RefSeq"/>
        </authorList>
    </citation>
    <scope>IDENTIFICATION</scope>
    <source>
        <strain evidence="3">11010-0011.00</strain>
        <tissue evidence="3">Whole body</tissue>
    </source>
</reference>
<dbReference type="OrthoDB" id="7864609at2759"/>
<proteinExistence type="predicted"/>
<dbReference type="RefSeq" id="XP_030371262.1">
    <property type="nucleotide sequence ID" value="XM_030515402.1"/>
</dbReference>
<protein>
    <submittedName>
        <fullName evidence="3">Uncharacterized protein LOC115621696</fullName>
    </submittedName>
</protein>
<accession>A0A6J2T8J3</accession>
<dbReference type="AlphaFoldDB" id="A0A6J2T8J3"/>
<dbReference type="GeneID" id="115621696"/>
<keyword evidence="2" id="KW-1185">Reference proteome</keyword>
<evidence type="ECO:0000256" key="1">
    <source>
        <dbReference type="SAM" id="MobiDB-lite"/>
    </source>
</evidence>
<feature type="region of interest" description="Disordered" evidence="1">
    <location>
        <begin position="88"/>
        <end position="118"/>
    </location>
</feature>
<gene>
    <name evidence="3" type="primary">LOC115621696</name>
</gene>
<evidence type="ECO:0000313" key="3">
    <source>
        <dbReference type="RefSeq" id="XP_030371262.1"/>
    </source>
</evidence>
<evidence type="ECO:0000313" key="2">
    <source>
        <dbReference type="Proteomes" id="UP000504634"/>
    </source>
</evidence>
<organism evidence="2 3">
    <name type="scientific">Drosophila lebanonensis</name>
    <name type="common">Fruit fly</name>
    <name type="synonym">Scaptodrosophila lebanonensis</name>
    <dbReference type="NCBI Taxonomy" id="7225"/>
    <lineage>
        <taxon>Eukaryota</taxon>
        <taxon>Metazoa</taxon>
        <taxon>Ecdysozoa</taxon>
        <taxon>Arthropoda</taxon>
        <taxon>Hexapoda</taxon>
        <taxon>Insecta</taxon>
        <taxon>Pterygota</taxon>
        <taxon>Neoptera</taxon>
        <taxon>Endopterygota</taxon>
        <taxon>Diptera</taxon>
        <taxon>Brachycera</taxon>
        <taxon>Muscomorpha</taxon>
        <taxon>Ephydroidea</taxon>
        <taxon>Drosophilidae</taxon>
        <taxon>Scaptodrosophila</taxon>
    </lineage>
</organism>
<sequence>MHEMAADMQKKLRINVIENKKLIKKFNNFEDFFANVSSTGNKKAFKIQPADNAFIRFTYSKAAGNATQGKQHRKQPKYFLNFDFKNYRNPKQQNDEQQKSFEEHNVRSVRTKGPGPIKPYKYFPLKGEDI</sequence>